<dbReference type="InterPro" id="IPR012337">
    <property type="entry name" value="RNaseH-like_sf"/>
</dbReference>
<dbReference type="Gene3D" id="3.30.420.10">
    <property type="entry name" value="Ribonuclease H-like superfamily/Ribonuclease H"/>
    <property type="match status" value="1"/>
</dbReference>
<protein>
    <submittedName>
        <fullName evidence="3">Mu transposase, C-terminal</fullName>
    </submittedName>
</protein>
<dbReference type="Pfam" id="PF13518">
    <property type="entry name" value="HTH_28"/>
    <property type="match status" value="1"/>
</dbReference>
<dbReference type="SUPFAM" id="SSF46689">
    <property type="entry name" value="Homeodomain-like"/>
    <property type="match status" value="1"/>
</dbReference>
<gene>
    <name evidence="3" type="ORF">SAMN04490220_0905</name>
    <name evidence="4" type="ORF">SAMN04490220_4285</name>
</gene>
<dbReference type="SUPFAM" id="SSF53098">
    <property type="entry name" value="Ribonuclease H-like"/>
    <property type="match status" value="1"/>
</dbReference>
<dbReference type="OrthoDB" id="52928at2"/>
<sequence>MNARTVRVAVGAGLMVDGDAARVVEFDGRKVVVEYADGRYGSFALAEFVSRARGLEPVEEGLDPGLVLAGLSPAEREQAAARGEHVREVLTGYRSGYAEAARTGEPRPDYAPAVGLKARCEAKAAELGVASRTVERWVAAYRDAGEAGLVDDRRRRGRGSTVDPRWEAAVAAELAAGVSASTPTRSAVLMRAAERLEREHGVGVVALPSQATAYRRLAELVKGTNAVSGSAKARRSIAQRPKGVYGRLHATRPGEYLILDTQDLDVFAMEPVTCRWVRAQLTVAQDLFDRQILGLKVTPVSTKSVDVASVLFESVTGRSAGRPALGPVHGLPKHLVFTEENTGADAEIWCPPETLVIDHGKAFLSAHVIGVCARLGISIQPAQPRKPTDKPTVERFFRSLREGLIQHLPAYKGPDLHSRGEGLEEQAFLFLHELEDVIRDWIVTVYHPSDHDGIAVAEWPNLAMSPNDMFALGIAKAGVLRIPAAPELALEFLRVVKRTIQHYGVEIDGRRYNGPALDGYRNATSPYGGLDAGKWPFRVNDDDVRHIYFQDPGDGQWHQLDWEHAPMLGTPFSDEAARYARILARRTDRFTDPAETLATLLSRWDAGEVLDRRERRMAARLAAERSGLAAAAELDLAADPVPALSAATTSSGPPVVGDDDDDSEILDDVDDFYADALEVLE</sequence>
<evidence type="ECO:0000256" key="1">
    <source>
        <dbReference type="SAM" id="MobiDB-lite"/>
    </source>
</evidence>
<evidence type="ECO:0000313" key="3">
    <source>
        <dbReference type="EMBL" id="SEB45729.1"/>
    </source>
</evidence>
<dbReference type="GO" id="GO:0003676">
    <property type="term" value="F:nucleic acid binding"/>
    <property type="evidence" value="ECO:0007669"/>
    <property type="project" value="InterPro"/>
</dbReference>
<dbReference type="InterPro" id="IPR001584">
    <property type="entry name" value="Integrase_cat-core"/>
</dbReference>
<accession>A0A1H4JH87</accession>
<dbReference type="Proteomes" id="UP000183407">
    <property type="component" value="Unassembled WGS sequence"/>
</dbReference>
<dbReference type="InterPro" id="IPR055247">
    <property type="entry name" value="InsJ-like_HTH"/>
</dbReference>
<feature type="domain" description="Integrase catalytic" evidence="2">
    <location>
        <begin position="249"/>
        <end position="474"/>
    </location>
</feature>
<evidence type="ECO:0000313" key="5">
    <source>
        <dbReference type="Proteomes" id="UP000183407"/>
    </source>
</evidence>
<dbReference type="InterPro" id="IPR009057">
    <property type="entry name" value="Homeodomain-like_sf"/>
</dbReference>
<dbReference type="AlphaFoldDB" id="A0A1H4JH87"/>
<feature type="region of interest" description="Disordered" evidence="1">
    <location>
        <begin position="644"/>
        <end position="663"/>
    </location>
</feature>
<dbReference type="EMBL" id="FNTL01000003">
    <property type="protein sequence ID" value="SEB45729.1"/>
    <property type="molecule type" value="Genomic_DNA"/>
</dbReference>
<dbReference type="GO" id="GO:0015074">
    <property type="term" value="P:DNA integration"/>
    <property type="evidence" value="ECO:0007669"/>
    <property type="project" value="InterPro"/>
</dbReference>
<dbReference type="PROSITE" id="PS50994">
    <property type="entry name" value="INTEGRASE"/>
    <property type="match status" value="1"/>
</dbReference>
<reference evidence="3" key="2">
    <citation type="submission" date="2016-10" db="EMBL/GenBank/DDBJ databases">
        <authorList>
            <person name="de Groot N.N."/>
        </authorList>
    </citation>
    <scope>NUCLEOTIDE SEQUENCE [LARGE SCALE GENOMIC DNA]</scope>
    <source>
        <strain evidence="3">DSM 44719</strain>
    </source>
</reference>
<proteinExistence type="predicted"/>
<reference evidence="5" key="1">
    <citation type="submission" date="2016-10" db="EMBL/GenBank/DDBJ databases">
        <authorList>
            <person name="Varghese N."/>
        </authorList>
    </citation>
    <scope>NUCLEOTIDE SEQUENCE [LARGE SCALE GENOMIC DNA]</scope>
    <source>
        <strain evidence="5">DSM 44719</strain>
    </source>
</reference>
<evidence type="ECO:0000313" key="4">
    <source>
        <dbReference type="EMBL" id="SED36213.1"/>
    </source>
</evidence>
<evidence type="ECO:0000259" key="2">
    <source>
        <dbReference type="PROSITE" id="PS50994"/>
    </source>
</evidence>
<dbReference type="EMBL" id="FNTL01000004">
    <property type="protein sequence ID" value="SED36213.1"/>
    <property type="molecule type" value="Genomic_DNA"/>
</dbReference>
<organism evidence="3 5">
    <name type="scientific">Rhodococcus jostii</name>
    <dbReference type="NCBI Taxonomy" id="132919"/>
    <lineage>
        <taxon>Bacteria</taxon>
        <taxon>Bacillati</taxon>
        <taxon>Actinomycetota</taxon>
        <taxon>Actinomycetes</taxon>
        <taxon>Mycobacteriales</taxon>
        <taxon>Nocardiaceae</taxon>
        <taxon>Rhodococcus</taxon>
    </lineage>
</organism>
<name>A0A1H4JH87_RHOJO</name>
<dbReference type="InterPro" id="IPR036397">
    <property type="entry name" value="RNaseH_sf"/>
</dbReference>
<dbReference type="RefSeq" id="WP_073370892.1">
    <property type="nucleotide sequence ID" value="NZ_FNTL01000003.1"/>
</dbReference>